<dbReference type="InterPro" id="IPR013087">
    <property type="entry name" value="Znf_C2H2_type"/>
</dbReference>
<dbReference type="FunFam" id="3.30.160.60:FF:001049">
    <property type="entry name" value="zinc finger protein 319"/>
    <property type="match status" value="1"/>
</dbReference>
<feature type="region of interest" description="Disordered" evidence="9">
    <location>
        <begin position="83"/>
        <end position="106"/>
    </location>
</feature>
<proteinExistence type="predicted"/>
<dbReference type="Proteomes" id="UP000261520">
    <property type="component" value="Unplaced"/>
</dbReference>
<keyword evidence="12" id="KW-1185">Reference proteome</keyword>
<evidence type="ECO:0000259" key="10">
    <source>
        <dbReference type="PROSITE" id="PS50157"/>
    </source>
</evidence>
<keyword evidence="3" id="KW-0677">Repeat</keyword>
<feature type="compositionally biased region" description="Low complexity" evidence="9">
    <location>
        <begin position="28"/>
        <end position="40"/>
    </location>
</feature>
<dbReference type="SUPFAM" id="SSF57667">
    <property type="entry name" value="beta-beta-alpha zinc fingers"/>
    <property type="match status" value="2"/>
</dbReference>
<evidence type="ECO:0000256" key="9">
    <source>
        <dbReference type="SAM" id="MobiDB-lite"/>
    </source>
</evidence>
<dbReference type="SMART" id="SM00355">
    <property type="entry name" value="ZnF_C2H2"/>
    <property type="match status" value="5"/>
</dbReference>
<protein>
    <recommendedName>
        <fullName evidence="10">C2H2-type domain-containing protein</fullName>
    </recommendedName>
</protein>
<dbReference type="GO" id="GO:0000981">
    <property type="term" value="F:DNA-binding transcription factor activity, RNA polymerase II-specific"/>
    <property type="evidence" value="ECO:0007669"/>
    <property type="project" value="TreeGrafter"/>
</dbReference>
<dbReference type="GO" id="GO:0008270">
    <property type="term" value="F:zinc ion binding"/>
    <property type="evidence" value="ECO:0007669"/>
    <property type="project" value="UniProtKB-KW"/>
</dbReference>
<evidence type="ECO:0000256" key="1">
    <source>
        <dbReference type="ARBA" id="ARBA00004123"/>
    </source>
</evidence>
<evidence type="ECO:0000256" key="6">
    <source>
        <dbReference type="ARBA" id="ARBA00023125"/>
    </source>
</evidence>
<dbReference type="InterPro" id="IPR036236">
    <property type="entry name" value="Znf_C2H2_sf"/>
</dbReference>
<organism evidence="11 12">
    <name type="scientific">Periophthalmus magnuspinnatus</name>
    <dbReference type="NCBI Taxonomy" id="409849"/>
    <lineage>
        <taxon>Eukaryota</taxon>
        <taxon>Metazoa</taxon>
        <taxon>Chordata</taxon>
        <taxon>Craniata</taxon>
        <taxon>Vertebrata</taxon>
        <taxon>Euteleostomi</taxon>
        <taxon>Actinopterygii</taxon>
        <taxon>Neopterygii</taxon>
        <taxon>Teleostei</taxon>
        <taxon>Neoteleostei</taxon>
        <taxon>Acanthomorphata</taxon>
        <taxon>Gobiaria</taxon>
        <taxon>Gobiiformes</taxon>
        <taxon>Gobioidei</taxon>
        <taxon>Gobiidae</taxon>
        <taxon>Oxudercinae</taxon>
        <taxon>Periophthalmus</taxon>
    </lineage>
</organism>
<evidence type="ECO:0000313" key="11">
    <source>
        <dbReference type="Ensembl" id="ENSPMGP00000008529.1"/>
    </source>
</evidence>
<evidence type="ECO:0000256" key="4">
    <source>
        <dbReference type="ARBA" id="ARBA00022771"/>
    </source>
</evidence>
<accession>A0A3B3ZVS8</accession>
<evidence type="ECO:0000256" key="2">
    <source>
        <dbReference type="ARBA" id="ARBA00022723"/>
    </source>
</evidence>
<reference evidence="11" key="1">
    <citation type="submission" date="2025-08" db="UniProtKB">
        <authorList>
            <consortium name="Ensembl"/>
        </authorList>
    </citation>
    <scope>IDENTIFICATION</scope>
</reference>
<evidence type="ECO:0000256" key="3">
    <source>
        <dbReference type="ARBA" id="ARBA00022737"/>
    </source>
</evidence>
<sequence>GPTSAFLLCCDCPIRRSILRGSSGLTVPESSPSASEMPEPGLTQVFPSTGPQTSGEQPHMFCRLSSNQSAALFPVPCLISDQSRTPYTPEDSPRPVPSPGPVQTQDWDWTRTQERDWIQDWNWTQDWAQSQDRGHPEPRYDCLHCEQSFTGSTTLMSLNVHTSVPHTHTCTRHLDHHIQVESLSVLCSVLGSTLLRIHQRTHVPRPFVCDVCGRSYASEVALTAHTKLHGEKRFLCHTCGRGFVSRVALRSHVRTHTGERPYTCTLCGRGFAFNAGLKVHLRRHLGDKPYTCSVCGKGFPSGGDLSHRLGQRSCTQVSLDVSRTLVRSHAHR</sequence>
<evidence type="ECO:0000256" key="7">
    <source>
        <dbReference type="ARBA" id="ARBA00023242"/>
    </source>
</evidence>
<keyword evidence="4 8" id="KW-0863">Zinc-finger</keyword>
<reference evidence="11" key="2">
    <citation type="submission" date="2025-09" db="UniProtKB">
        <authorList>
            <consortium name="Ensembl"/>
        </authorList>
    </citation>
    <scope>IDENTIFICATION</scope>
</reference>
<dbReference type="PROSITE" id="PS50157">
    <property type="entry name" value="ZINC_FINGER_C2H2_2"/>
    <property type="match status" value="3"/>
</dbReference>
<dbReference type="Ensembl" id="ENSPMGT00000009072.1">
    <property type="protein sequence ID" value="ENSPMGP00000008529.1"/>
    <property type="gene ID" value="ENSPMGG00000007051.1"/>
</dbReference>
<evidence type="ECO:0000256" key="5">
    <source>
        <dbReference type="ARBA" id="ARBA00022833"/>
    </source>
</evidence>
<feature type="domain" description="C2H2-type" evidence="10">
    <location>
        <begin position="207"/>
        <end position="234"/>
    </location>
</feature>
<dbReference type="Pfam" id="PF00096">
    <property type="entry name" value="zf-C2H2"/>
    <property type="match status" value="2"/>
</dbReference>
<dbReference type="PANTHER" id="PTHR23226">
    <property type="entry name" value="ZINC FINGER AND SCAN DOMAIN-CONTAINING"/>
    <property type="match status" value="1"/>
</dbReference>
<dbReference type="Gene3D" id="3.30.160.60">
    <property type="entry name" value="Classic Zinc Finger"/>
    <property type="match status" value="4"/>
</dbReference>
<keyword evidence="7" id="KW-0539">Nucleus</keyword>
<dbReference type="PROSITE" id="PS00028">
    <property type="entry name" value="ZINC_FINGER_C2H2_1"/>
    <property type="match status" value="3"/>
</dbReference>
<feature type="domain" description="C2H2-type" evidence="10">
    <location>
        <begin position="262"/>
        <end position="289"/>
    </location>
</feature>
<dbReference type="GO" id="GO:0005634">
    <property type="term" value="C:nucleus"/>
    <property type="evidence" value="ECO:0007669"/>
    <property type="project" value="UniProtKB-SubCell"/>
</dbReference>
<name>A0A3B3ZVS8_9GOBI</name>
<evidence type="ECO:0000313" key="12">
    <source>
        <dbReference type="Proteomes" id="UP000261520"/>
    </source>
</evidence>
<feature type="region of interest" description="Disordered" evidence="9">
    <location>
        <begin position="22"/>
        <end position="59"/>
    </location>
</feature>
<keyword evidence="2" id="KW-0479">Metal-binding</keyword>
<evidence type="ECO:0000256" key="8">
    <source>
        <dbReference type="PROSITE-ProRule" id="PRU00042"/>
    </source>
</evidence>
<keyword evidence="6" id="KW-0238">DNA-binding</keyword>
<comment type="subcellular location">
    <subcellularLocation>
        <location evidence="1">Nucleus</location>
    </subcellularLocation>
</comment>
<feature type="domain" description="C2H2-type" evidence="10">
    <location>
        <begin position="234"/>
        <end position="261"/>
    </location>
</feature>
<dbReference type="Pfam" id="PF13912">
    <property type="entry name" value="zf-C2H2_6"/>
    <property type="match status" value="2"/>
</dbReference>
<dbReference type="GO" id="GO:0000978">
    <property type="term" value="F:RNA polymerase II cis-regulatory region sequence-specific DNA binding"/>
    <property type="evidence" value="ECO:0007669"/>
    <property type="project" value="TreeGrafter"/>
</dbReference>
<dbReference type="AlphaFoldDB" id="A0A3B3ZVS8"/>
<dbReference type="GO" id="GO:0000122">
    <property type="term" value="P:negative regulation of transcription by RNA polymerase II"/>
    <property type="evidence" value="ECO:0007669"/>
    <property type="project" value="UniProtKB-ARBA"/>
</dbReference>
<dbReference type="PANTHER" id="PTHR23226:SF419">
    <property type="entry name" value="FI21258P1-RELATED"/>
    <property type="match status" value="1"/>
</dbReference>
<dbReference type="FunFam" id="3.30.160.60:FF:001465">
    <property type="entry name" value="Zinc finger protein 560"/>
    <property type="match status" value="1"/>
</dbReference>
<keyword evidence="5" id="KW-0862">Zinc</keyword>
<feature type="compositionally biased region" description="Polar residues" evidence="9">
    <location>
        <begin position="45"/>
        <end position="56"/>
    </location>
</feature>